<dbReference type="InterPro" id="IPR000182">
    <property type="entry name" value="GNAT_dom"/>
</dbReference>
<proteinExistence type="predicted"/>
<dbReference type="PANTHER" id="PTHR30270:SF0">
    <property type="entry name" value="THIAMINE-MONOPHOSPHATE KINASE"/>
    <property type="match status" value="1"/>
</dbReference>
<evidence type="ECO:0000313" key="3">
    <source>
        <dbReference type="Proteomes" id="UP001494902"/>
    </source>
</evidence>
<sequence length="520" mass="53325">MYDDGTPRSRALDGIAVLSDVDGPGPLLRPVAGRVGDAARLTRTTRWVADELLGGRPRRLPGTPDLTITEVRAADAADPLVVAYRVLRREVFCREQGLFADSPAADHDDHDDDPRAVVLLAHDGAGELLGGVRLGPADPSGVDIGWWTGSRLVVAPRARRRGGVRVGAALVRAACARAEAAGALRFDADVQAANAVLFTRLGWDRVRDNEINGAPHVRMRWPIGRIRALTSATKAPLGALLGALGPPGFVGDDGAPVPGTDLVACCDAIVPALVERDPEWAGWAGVLVNVNDLAAMGAAPVGLLDAVGARDASFAHRVLSGVRAAAAAYRVPLLGGHTQLDVPAALSLTALGRTSHPVPAGGGRPGHRIRLTTDLGGRWRPGHAGRQWDSTTTRTSDELAAMVGAIGPGAAHRPAAAKDVSMAGIAGTLGMLAEASGVGAVLDVADVPRPDGASAGDWFTCFPGFGLLTADDPGAPAPQAGPAVSAACGELVAGTGVRLRWPDGEETEAVPGQVTGMGRA</sequence>
<dbReference type="InterPro" id="IPR024035">
    <property type="entry name" value="MSMEG_0567_GNAT"/>
</dbReference>
<dbReference type="Pfam" id="PF02769">
    <property type="entry name" value="AIRS_C"/>
    <property type="match status" value="1"/>
</dbReference>
<dbReference type="InterPro" id="IPR036921">
    <property type="entry name" value="PurM-like_N_sf"/>
</dbReference>
<dbReference type="Gene3D" id="3.90.650.10">
    <property type="entry name" value="PurM-like C-terminal domain"/>
    <property type="match status" value="1"/>
</dbReference>
<dbReference type="InterPro" id="IPR036676">
    <property type="entry name" value="PurM-like_C_sf"/>
</dbReference>
<dbReference type="PANTHER" id="PTHR30270">
    <property type="entry name" value="THIAMINE-MONOPHOSPHATE KINASE"/>
    <property type="match status" value="1"/>
</dbReference>
<dbReference type="Gene3D" id="3.30.1330.10">
    <property type="entry name" value="PurM-like, N-terminal domain"/>
    <property type="match status" value="1"/>
</dbReference>
<dbReference type="RefSeq" id="WP_349301363.1">
    <property type="nucleotide sequence ID" value="NZ_JBEDNQ010000014.1"/>
</dbReference>
<dbReference type="InterPro" id="IPR010918">
    <property type="entry name" value="PurM-like_C_dom"/>
</dbReference>
<dbReference type="InterPro" id="IPR023911">
    <property type="entry name" value="MSMEG_0567/sll0787_C"/>
</dbReference>
<protein>
    <submittedName>
        <fullName evidence="2">MSMEG_0567/sll0787 family protein</fullName>
    </submittedName>
</protein>
<dbReference type="InterPro" id="IPR016181">
    <property type="entry name" value="Acyl_CoA_acyltransferase"/>
</dbReference>
<comment type="caution">
    <text evidence="2">The sequence shown here is derived from an EMBL/GenBank/DDBJ whole genome shotgun (WGS) entry which is preliminary data.</text>
</comment>
<evidence type="ECO:0000313" key="2">
    <source>
        <dbReference type="EMBL" id="MEQ3554290.1"/>
    </source>
</evidence>
<keyword evidence="3" id="KW-1185">Reference proteome</keyword>
<organism evidence="2 3">
    <name type="scientific">Pseudonocardia nematodicida</name>
    <dbReference type="NCBI Taxonomy" id="1206997"/>
    <lineage>
        <taxon>Bacteria</taxon>
        <taxon>Bacillati</taxon>
        <taxon>Actinomycetota</taxon>
        <taxon>Actinomycetes</taxon>
        <taxon>Pseudonocardiales</taxon>
        <taxon>Pseudonocardiaceae</taxon>
        <taxon>Pseudonocardia</taxon>
    </lineage>
</organism>
<feature type="domain" description="N-acetyltransferase" evidence="1">
    <location>
        <begin position="66"/>
        <end position="224"/>
    </location>
</feature>
<gene>
    <name evidence="2" type="ORF">WIS52_27815</name>
</gene>
<dbReference type="Gene3D" id="3.40.630.30">
    <property type="match status" value="1"/>
</dbReference>
<dbReference type="PROSITE" id="PS51186">
    <property type="entry name" value="GNAT"/>
    <property type="match status" value="1"/>
</dbReference>
<dbReference type="Pfam" id="PF00583">
    <property type="entry name" value="Acetyltransf_1"/>
    <property type="match status" value="1"/>
</dbReference>
<dbReference type="EMBL" id="JBEDNQ010000014">
    <property type="protein sequence ID" value="MEQ3554290.1"/>
    <property type="molecule type" value="Genomic_DNA"/>
</dbReference>
<evidence type="ECO:0000259" key="1">
    <source>
        <dbReference type="PROSITE" id="PS51186"/>
    </source>
</evidence>
<name>A0ABV1KIK8_9PSEU</name>
<dbReference type="Pfam" id="PF00586">
    <property type="entry name" value="AIRS"/>
    <property type="match status" value="1"/>
</dbReference>
<dbReference type="NCBIfam" id="TIGR04050">
    <property type="entry name" value="MSMEG_0567_Cter"/>
    <property type="match status" value="1"/>
</dbReference>
<dbReference type="SUPFAM" id="SSF55729">
    <property type="entry name" value="Acyl-CoA N-acyltransferases (Nat)"/>
    <property type="match status" value="1"/>
</dbReference>
<reference evidence="2 3" key="1">
    <citation type="submission" date="2024-03" db="EMBL/GenBank/DDBJ databases">
        <title>Draft genome sequence of Pseudonocardia nematodicida JCM 31783.</title>
        <authorList>
            <person name="Butdee W."/>
            <person name="Duangmal K."/>
        </authorList>
    </citation>
    <scope>NUCLEOTIDE SEQUENCE [LARGE SCALE GENOMIC DNA]</scope>
    <source>
        <strain evidence="2 3">JCM 31783</strain>
    </source>
</reference>
<dbReference type="InterPro" id="IPR006283">
    <property type="entry name" value="ThiL-like"/>
</dbReference>
<dbReference type="InterPro" id="IPR016188">
    <property type="entry name" value="PurM-like_N"/>
</dbReference>
<dbReference type="NCBIfam" id="TIGR04045">
    <property type="entry name" value="MSMEG_0567_GNAT"/>
    <property type="match status" value="1"/>
</dbReference>
<dbReference type="SUPFAM" id="SSF56042">
    <property type="entry name" value="PurM C-terminal domain-like"/>
    <property type="match status" value="1"/>
</dbReference>
<dbReference type="SUPFAM" id="SSF55326">
    <property type="entry name" value="PurM N-terminal domain-like"/>
    <property type="match status" value="1"/>
</dbReference>
<dbReference type="Proteomes" id="UP001494902">
    <property type="component" value="Unassembled WGS sequence"/>
</dbReference>
<accession>A0ABV1KIK8</accession>